<name>A0ABV6FSZ5_9BACT</name>
<dbReference type="RefSeq" id="WP_382387468.1">
    <property type="nucleotide sequence ID" value="NZ_JBHLWI010000028.1"/>
</dbReference>
<protein>
    <submittedName>
        <fullName evidence="1">Uncharacterized protein</fullName>
    </submittedName>
</protein>
<proteinExistence type="predicted"/>
<reference evidence="1 2" key="1">
    <citation type="submission" date="2024-09" db="EMBL/GenBank/DDBJ databases">
        <authorList>
            <person name="Sun Q."/>
            <person name="Mori K."/>
        </authorList>
    </citation>
    <scope>NUCLEOTIDE SEQUENCE [LARGE SCALE GENOMIC DNA]</scope>
    <source>
        <strain evidence="1 2">CCM 7650</strain>
    </source>
</reference>
<evidence type="ECO:0000313" key="2">
    <source>
        <dbReference type="Proteomes" id="UP001589797"/>
    </source>
</evidence>
<gene>
    <name evidence="1" type="ORF">ACFFIP_09960</name>
</gene>
<accession>A0ABV6FSZ5</accession>
<comment type="caution">
    <text evidence="1">The sequence shown here is derived from an EMBL/GenBank/DDBJ whole genome shotgun (WGS) entry which is preliminary data.</text>
</comment>
<evidence type="ECO:0000313" key="1">
    <source>
        <dbReference type="EMBL" id="MFC0263006.1"/>
    </source>
</evidence>
<sequence length="389" mass="46200">MELREILDQQAMIDPFGELTRLFSEVMNLQSWKKELRKLEVGIHCEKKTWMGKKEKNHQKVMREFEKMIAVASLLSVSMEDFFEVKKLKIKDILLRDPIEKTFQWVDFPQHLIENEIKNPIEALYQSFYAYDLSDYIQLLRQWSTISLSQCSVENFKFGDFIPDFKKELTFKSIYKILECCHLLMVRNAKVSSKDKKRRIRSIAKTKVEDAISFIGYFFYFEDLSFWRAFIETLKVGYYDKKPVWLGPNPQMFLFSVQQFKDLIAHLESLHLYYQDYSFDFPSKLRLNDFCPPEIEDLNAYLSQYPKLLPLNLSEDELLNPIKTINDLFEIQRKENWIKFIGECAMECLGHFNAAESLYSNKVHEDLMALLKAIEGSHLIQIRESKDKL</sequence>
<dbReference type="EMBL" id="JBHLWI010000028">
    <property type="protein sequence ID" value="MFC0263006.1"/>
    <property type="molecule type" value="Genomic_DNA"/>
</dbReference>
<dbReference type="Proteomes" id="UP001589797">
    <property type="component" value="Unassembled WGS sequence"/>
</dbReference>
<keyword evidence="2" id="KW-1185">Reference proteome</keyword>
<organism evidence="1 2">
    <name type="scientific">Fontibacter flavus</name>
    <dbReference type="NCBI Taxonomy" id="654838"/>
    <lineage>
        <taxon>Bacteria</taxon>
        <taxon>Pseudomonadati</taxon>
        <taxon>Bacteroidota</taxon>
        <taxon>Cytophagia</taxon>
        <taxon>Cytophagales</taxon>
        <taxon>Cyclobacteriaceae</taxon>
        <taxon>Fontibacter</taxon>
    </lineage>
</organism>